<dbReference type="Proteomes" id="UP001203852">
    <property type="component" value="Unassembled WGS sequence"/>
</dbReference>
<evidence type="ECO:0000313" key="1">
    <source>
        <dbReference type="EMBL" id="KAI1608591.1"/>
    </source>
</evidence>
<name>A0AAN6DLN4_9EURO</name>
<reference evidence="1" key="1">
    <citation type="journal article" date="2022" name="bioRxiv">
        <title>Deciphering the potential niche of two novel black yeast fungi from a biological soil crust based on their genomes, phenotypes, and melanin regulation.</title>
        <authorList>
            <consortium name="DOE Joint Genome Institute"/>
            <person name="Carr E.C."/>
            <person name="Barton Q."/>
            <person name="Grambo S."/>
            <person name="Sullivan M."/>
            <person name="Renfro C.M."/>
            <person name="Kuo A."/>
            <person name="Pangilinan J."/>
            <person name="Lipzen A."/>
            <person name="Keymanesh K."/>
            <person name="Savage E."/>
            <person name="Barry K."/>
            <person name="Grigoriev I.V."/>
            <person name="Riekhof W.R."/>
            <person name="Harris S.S."/>
        </authorList>
    </citation>
    <scope>NUCLEOTIDE SEQUENCE</scope>
    <source>
        <strain evidence="1">JF 03-4F</strain>
    </source>
</reference>
<dbReference type="AlphaFoldDB" id="A0AAN6DLN4"/>
<accession>A0AAN6DLN4</accession>
<evidence type="ECO:0008006" key="3">
    <source>
        <dbReference type="Google" id="ProtNLM"/>
    </source>
</evidence>
<sequence length="429" mass="49515">MFECIHSSTALMARVKQSFTMRLRRLSLFSLCNDCLTLSLLLFLHAASVSSSINPTLEQQVPSNPLSPPNTRPCANMPETWSKLSSEVISNIMSHLNREELKACRLINHLTGNQATRELFHELCFSPTWNSVEHLIKIAHEPPFHITSPITGTRLSNVKTLRIRLRDWPCVSQELPEMPELLKNLSSIFPALENLSFGFKFLPLEPRGQSCCASDFKKTLDTFAAPTAVIKSFLSCTYPRLVNLTLKWTTVTSADLYEFIRRHRGTLKSLHIKNMRLDGWKPGALGDERITSSMLRLIHFLRDEAQLETMKLEGCFFDQHYMTIWHCVLEDKSCILRRVEDYICHRGNYPFKHLEPFLNGLRSGRLSMAASSDLRYFIQGPYPHVIEVMPETDQTWWYESQMIPGTIYRKIIQSPGRIGVIHRRWRLHN</sequence>
<comment type="caution">
    <text evidence="1">The sequence shown here is derived from an EMBL/GenBank/DDBJ whole genome shotgun (WGS) entry which is preliminary data.</text>
</comment>
<protein>
    <recommendedName>
        <fullName evidence="3">F-box domain-containing protein</fullName>
    </recommendedName>
</protein>
<proteinExistence type="predicted"/>
<gene>
    <name evidence="1" type="ORF">EDD36DRAFT_104309</name>
</gene>
<organism evidence="1 2">
    <name type="scientific">Exophiala viscosa</name>
    <dbReference type="NCBI Taxonomy" id="2486360"/>
    <lineage>
        <taxon>Eukaryota</taxon>
        <taxon>Fungi</taxon>
        <taxon>Dikarya</taxon>
        <taxon>Ascomycota</taxon>
        <taxon>Pezizomycotina</taxon>
        <taxon>Eurotiomycetes</taxon>
        <taxon>Chaetothyriomycetidae</taxon>
        <taxon>Chaetothyriales</taxon>
        <taxon>Herpotrichiellaceae</taxon>
        <taxon>Exophiala</taxon>
    </lineage>
</organism>
<keyword evidence="2" id="KW-1185">Reference proteome</keyword>
<evidence type="ECO:0000313" key="2">
    <source>
        <dbReference type="Proteomes" id="UP001203852"/>
    </source>
</evidence>
<dbReference type="EMBL" id="MU404363">
    <property type="protein sequence ID" value="KAI1608591.1"/>
    <property type="molecule type" value="Genomic_DNA"/>
</dbReference>